<feature type="transmembrane region" description="Helical" evidence="1">
    <location>
        <begin position="6"/>
        <end position="28"/>
    </location>
</feature>
<dbReference type="EMBL" id="AP028127">
    <property type="protein sequence ID" value="BEH90885.1"/>
    <property type="molecule type" value="Genomic_DNA"/>
</dbReference>
<protein>
    <submittedName>
        <fullName evidence="2">Membrane protein YhfC</fullName>
    </submittedName>
</protein>
<evidence type="ECO:0000313" key="2">
    <source>
        <dbReference type="EMBL" id="BEH90885.1"/>
    </source>
</evidence>
<proteinExistence type="predicted"/>
<reference evidence="2" key="1">
    <citation type="journal article" date="2024" name="Int. J. Syst. Evol. Microbiol.">
        <title>Turicibacter faecis sp. nov., isolated from faeces of heart failure mouse model.</title>
        <authorList>
            <person name="Imamura Y."/>
            <person name="Motooka D."/>
            <person name="Nakajima Y."/>
            <person name="Ito S."/>
            <person name="Kitakaze M."/>
            <person name="Iida T."/>
            <person name="Nakamura S."/>
        </authorList>
    </citation>
    <scope>NUCLEOTIDE SEQUENCE</scope>
    <source>
        <strain evidence="2">TC023</strain>
    </source>
</reference>
<organism evidence="2 3">
    <name type="scientific">Turicibacter faecis</name>
    <dbReference type="NCBI Taxonomy" id="2963365"/>
    <lineage>
        <taxon>Bacteria</taxon>
        <taxon>Bacillati</taxon>
        <taxon>Bacillota</taxon>
        <taxon>Erysipelotrichia</taxon>
        <taxon>Erysipelotrichales</taxon>
        <taxon>Turicibacteraceae</taxon>
        <taxon>Turicibacter</taxon>
    </lineage>
</organism>
<keyword evidence="1" id="KW-0812">Transmembrane</keyword>
<gene>
    <name evidence="2" type="primary">yhfC</name>
    <name evidence="2" type="ORF">T23_09870</name>
</gene>
<dbReference type="Pfam" id="PF10086">
    <property type="entry name" value="YhfC"/>
    <property type="match status" value="1"/>
</dbReference>
<dbReference type="PIRSF" id="PIRSF033101">
    <property type="entry name" value="UCP033101"/>
    <property type="match status" value="1"/>
</dbReference>
<evidence type="ECO:0000256" key="1">
    <source>
        <dbReference type="SAM" id="Phobius"/>
    </source>
</evidence>
<feature type="transmembrane region" description="Helical" evidence="1">
    <location>
        <begin position="40"/>
        <end position="62"/>
    </location>
</feature>
<name>A0ABN6ZGG4_9FIRM</name>
<feature type="transmembrane region" description="Helical" evidence="1">
    <location>
        <begin position="111"/>
        <end position="132"/>
    </location>
</feature>
<feature type="transmembrane region" description="Helical" evidence="1">
    <location>
        <begin position="179"/>
        <end position="196"/>
    </location>
</feature>
<dbReference type="InterPro" id="IPR011397">
    <property type="entry name" value="YhfC"/>
</dbReference>
<keyword evidence="1" id="KW-1133">Transmembrane helix</keyword>
<feature type="transmembrane region" description="Helical" evidence="1">
    <location>
        <begin position="68"/>
        <end position="90"/>
    </location>
</feature>
<feature type="transmembrane region" description="Helical" evidence="1">
    <location>
        <begin position="229"/>
        <end position="247"/>
    </location>
</feature>
<accession>A0ABN6ZGG4</accession>
<feature type="transmembrane region" description="Helical" evidence="1">
    <location>
        <begin position="203"/>
        <end position="223"/>
    </location>
</feature>
<sequence>MVSSFAMIMMGLTAIICFLVPLGTLYWIRRRYQASLKSFLVGMVMFIVMVQILEGLLHLYLLKINQTTAAWLMQPFIYAIYGGLMAGVFEETGRYVSFKWFLKKETRIQDALSYGIGHGGIEAMLIVGTTYVNNLIVSFLINQGQLSMLGLGAEVEEQIVTQLTQLPPFIFGLAGYERFMTFIIQVGLSVLVFKAVKERKKYFYILAIVIHALLDIPAALAQVGVSNVYVVEGIVTFVAILFVSFMLKQLKVYRQDLKQPEDPELEGYQKAGY</sequence>
<dbReference type="RefSeq" id="WP_161831373.1">
    <property type="nucleotide sequence ID" value="NZ_AP028127.1"/>
</dbReference>
<dbReference type="Proteomes" id="UP001432099">
    <property type="component" value="Chromosome"/>
</dbReference>
<keyword evidence="1" id="KW-0472">Membrane</keyword>
<keyword evidence="3" id="KW-1185">Reference proteome</keyword>
<evidence type="ECO:0000313" key="3">
    <source>
        <dbReference type="Proteomes" id="UP001432099"/>
    </source>
</evidence>